<dbReference type="OrthoDB" id="2756551at2759"/>
<protein>
    <submittedName>
        <fullName evidence="1">Uncharacterized protein</fullName>
    </submittedName>
</protein>
<dbReference type="AlphaFoldDB" id="A0A371DIK4"/>
<keyword evidence="2" id="KW-1185">Reference proteome</keyword>
<name>A0A371DIK4_9APHY</name>
<evidence type="ECO:0000313" key="1">
    <source>
        <dbReference type="EMBL" id="RDX52364.1"/>
    </source>
</evidence>
<proteinExistence type="predicted"/>
<evidence type="ECO:0000313" key="2">
    <source>
        <dbReference type="Proteomes" id="UP000256964"/>
    </source>
</evidence>
<gene>
    <name evidence="1" type="ORF">OH76DRAFT_1400743</name>
</gene>
<accession>A0A371DIK4</accession>
<reference evidence="1 2" key="1">
    <citation type="journal article" date="2018" name="Biotechnol. Biofuels">
        <title>Integrative visual omics of the white-rot fungus Polyporus brumalis exposes the biotechnological potential of its oxidative enzymes for delignifying raw plant biomass.</title>
        <authorList>
            <person name="Miyauchi S."/>
            <person name="Rancon A."/>
            <person name="Drula E."/>
            <person name="Hage H."/>
            <person name="Chaduli D."/>
            <person name="Favel A."/>
            <person name="Grisel S."/>
            <person name="Henrissat B."/>
            <person name="Herpoel-Gimbert I."/>
            <person name="Ruiz-Duenas F.J."/>
            <person name="Chevret D."/>
            <person name="Hainaut M."/>
            <person name="Lin J."/>
            <person name="Wang M."/>
            <person name="Pangilinan J."/>
            <person name="Lipzen A."/>
            <person name="Lesage-Meessen L."/>
            <person name="Navarro D."/>
            <person name="Riley R."/>
            <person name="Grigoriev I.V."/>
            <person name="Zhou S."/>
            <person name="Raouche S."/>
            <person name="Rosso M.N."/>
        </authorList>
    </citation>
    <scope>NUCLEOTIDE SEQUENCE [LARGE SCALE GENOMIC DNA]</scope>
    <source>
        <strain evidence="1 2">BRFM 1820</strain>
    </source>
</reference>
<dbReference type="Proteomes" id="UP000256964">
    <property type="component" value="Unassembled WGS sequence"/>
</dbReference>
<organism evidence="1 2">
    <name type="scientific">Lentinus brumalis</name>
    <dbReference type="NCBI Taxonomy" id="2498619"/>
    <lineage>
        <taxon>Eukaryota</taxon>
        <taxon>Fungi</taxon>
        <taxon>Dikarya</taxon>
        <taxon>Basidiomycota</taxon>
        <taxon>Agaricomycotina</taxon>
        <taxon>Agaricomycetes</taxon>
        <taxon>Polyporales</taxon>
        <taxon>Polyporaceae</taxon>
        <taxon>Lentinus</taxon>
    </lineage>
</organism>
<dbReference type="EMBL" id="KZ857391">
    <property type="protein sequence ID" value="RDX52364.1"/>
    <property type="molecule type" value="Genomic_DNA"/>
</dbReference>
<sequence>MISESTAHVPFRLFSPPDVQAGAAVALGRNHASWFLVLARPEELCPSRPIFCLNFALPDDRSAFDARSAGGKHVFAVGGAMSDDIMDHLTALLDQEGCAPVNVVEVYPNNPFYLRALVEVLVPDRELMYACARCGKWETQLGPRFMRCGGCRRRCYCSTKVRSCVQLCS</sequence>